<evidence type="ECO:0000313" key="8">
    <source>
        <dbReference type="EMBL" id="GGK33285.1"/>
    </source>
</evidence>
<evidence type="ECO:0000256" key="2">
    <source>
        <dbReference type="ARBA" id="ARBA00022448"/>
    </source>
</evidence>
<comment type="caution">
    <text evidence="8">The sequence shown here is derived from an EMBL/GenBank/DDBJ whole genome shotgun (WGS) entry which is preliminary data.</text>
</comment>
<dbReference type="Proteomes" id="UP000612956">
    <property type="component" value="Unassembled WGS sequence"/>
</dbReference>
<dbReference type="PROSITE" id="PS50850">
    <property type="entry name" value="MFS"/>
    <property type="match status" value="1"/>
</dbReference>
<evidence type="ECO:0000256" key="5">
    <source>
        <dbReference type="ARBA" id="ARBA00023136"/>
    </source>
</evidence>
<feature type="transmembrane region" description="Helical" evidence="6">
    <location>
        <begin position="301"/>
        <end position="323"/>
    </location>
</feature>
<feature type="transmembrane region" description="Helical" evidence="6">
    <location>
        <begin position="231"/>
        <end position="254"/>
    </location>
</feature>
<feature type="transmembrane region" description="Helical" evidence="6">
    <location>
        <begin position="85"/>
        <end position="112"/>
    </location>
</feature>
<protein>
    <submittedName>
        <fullName evidence="8">MFS transporter</fullName>
    </submittedName>
</protein>
<name>A0A917V362_9NOCA</name>
<dbReference type="Pfam" id="PF07690">
    <property type="entry name" value="MFS_1"/>
    <property type="match status" value="1"/>
</dbReference>
<dbReference type="EMBL" id="BMMW01000001">
    <property type="protein sequence ID" value="GGK33285.1"/>
    <property type="molecule type" value="Genomic_DNA"/>
</dbReference>
<evidence type="ECO:0000259" key="7">
    <source>
        <dbReference type="PROSITE" id="PS50850"/>
    </source>
</evidence>
<feature type="transmembrane region" description="Helical" evidence="6">
    <location>
        <begin position="447"/>
        <end position="467"/>
    </location>
</feature>
<feature type="transmembrane region" description="Helical" evidence="6">
    <location>
        <begin position="174"/>
        <end position="193"/>
    </location>
</feature>
<keyword evidence="3 6" id="KW-0812">Transmembrane</keyword>
<feature type="transmembrane region" description="Helical" evidence="6">
    <location>
        <begin position="335"/>
        <end position="358"/>
    </location>
</feature>
<evidence type="ECO:0000313" key="9">
    <source>
        <dbReference type="Proteomes" id="UP000612956"/>
    </source>
</evidence>
<accession>A0A917V362</accession>
<dbReference type="InterPro" id="IPR011701">
    <property type="entry name" value="MFS"/>
</dbReference>
<keyword evidence="2" id="KW-0813">Transport</keyword>
<dbReference type="Gene3D" id="1.20.1250.20">
    <property type="entry name" value="MFS general substrate transporter like domains"/>
    <property type="match status" value="1"/>
</dbReference>
<feature type="transmembrane region" description="Helical" evidence="6">
    <location>
        <begin position="364"/>
        <end position="388"/>
    </location>
</feature>
<evidence type="ECO:0000256" key="6">
    <source>
        <dbReference type="SAM" id="Phobius"/>
    </source>
</evidence>
<dbReference type="RefSeq" id="WP_229683613.1">
    <property type="nucleotide sequence ID" value="NZ_BMMW01000001.1"/>
</dbReference>
<keyword evidence="4 6" id="KW-1133">Transmembrane helix</keyword>
<reference evidence="8" key="2">
    <citation type="submission" date="2020-09" db="EMBL/GenBank/DDBJ databases">
        <authorList>
            <person name="Sun Q."/>
            <person name="Zhou Y."/>
        </authorList>
    </citation>
    <scope>NUCLEOTIDE SEQUENCE</scope>
    <source>
        <strain evidence="8">CGMCC 4.7278</strain>
    </source>
</reference>
<feature type="transmembrane region" description="Helical" evidence="6">
    <location>
        <begin position="118"/>
        <end position="137"/>
    </location>
</feature>
<dbReference type="GO" id="GO:0005886">
    <property type="term" value="C:plasma membrane"/>
    <property type="evidence" value="ECO:0007669"/>
    <property type="project" value="UniProtKB-SubCell"/>
</dbReference>
<dbReference type="SUPFAM" id="SSF103473">
    <property type="entry name" value="MFS general substrate transporter"/>
    <property type="match status" value="1"/>
</dbReference>
<feature type="domain" description="Major facilitator superfamily (MFS) profile" evidence="7">
    <location>
        <begin position="20"/>
        <end position="470"/>
    </location>
</feature>
<gene>
    <name evidence="8" type="ORF">GCM10011591_01160</name>
</gene>
<reference evidence="8" key="1">
    <citation type="journal article" date="2014" name="Int. J. Syst. Evol. Microbiol.">
        <title>Complete genome sequence of Corynebacterium casei LMG S-19264T (=DSM 44701T), isolated from a smear-ripened cheese.</title>
        <authorList>
            <consortium name="US DOE Joint Genome Institute (JGI-PGF)"/>
            <person name="Walter F."/>
            <person name="Albersmeier A."/>
            <person name="Kalinowski J."/>
            <person name="Ruckert C."/>
        </authorList>
    </citation>
    <scope>NUCLEOTIDE SEQUENCE</scope>
    <source>
        <strain evidence="8">CGMCC 4.7278</strain>
    </source>
</reference>
<sequence length="478" mass="49453">MATTAVRREAVGLRSNRGRLLASLMLSTGLIALDTTIINTAILTISDRLGGFALFPWVFSIYLLVQAVTVPIYGKLADTFGRKPVMLFGVAVFALGSLLCGLASNMVALIVFRAIQGIGAGAVLPMTVTITGDVYSLEERARVQGYMAGVWAGAAVLGPLVGGILVEFVGWRSIFLINVPLCAVAAVMIARNLTETTPTRRTGPIDFLGAGLLTVGAGALLLALLEGGHAWAWTSATSVWLFVLSFAMICAFLLTELRAVNPLLPLHLLSRTVVATGCAVSMMVGALITGITAYVPTFTQGVLGASAMVAGLTIGAVSIGWPLTSSQSGKIYLRIGFRACTLIGGVVNVAGCVLLWAMSDSVGAPWRIALACLIIGLGLGLVSTPSLIAAQTSCEWDERGVVTSSNMFARSVGSAIGAAVFGAMVNAHLTDPDHPQPAELSSGITTVFLAMTGAAVLTMLATVTLPGRAGMKAQLARS</sequence>
<feature type="transmembrane region" description="Helical" evidence="6">
    <location>
        <begin position="20"/>
        <end position="42"/>
    </location>
</feature>
<dbReference type="GO" id="GO:0022857">
    <property type="term" value="F:transmembrane transporter activity"/>
    <property type="evidence" value="ECO:0007669"/>
    <property type="project" value="InterPro"/>
</dbReference>
<comment type="subcellular location">
    <subcellularLocation>
        <location evidence="1">Cell inner membrane</location>
        <topology evidence="1">Multi-pass membrane protein</topology>
    </subcellularLocation>
</comment>
<evidence type="ECO:0000256" key="3">
    <source>
        <dbReference type="ARBA" id="ARBA00022692"/>
    </source>
</evidence>
<feature type="transmembrane region" description="Helical" evidence="6">
    <location>
        <begin position="274"/>
        <end position="295"/>
    </location>
</feature>
<organism evidence="8 9">
    <name type="scientific">Nocardia camponoti</name>
    <dbReference type="NCBI Taxonomy" id="1616106"/>
    <lineage>
        <taxon>Bacteria</taxon>
        <taxon>Bacillati</taxon>
        <taxon>Actinomycetota</taxon>
        <taxon>Actinomycetes</taxon>
        <taxon>Mycobacteriales</taxon>
        <taxon>Nocardiaceae</taxon>
        <taxon>Nocardia</taxon>
    </lineage>
</organism>
<dbReference type="PANTHER" id="PTHR23501:SF191">
    <property type="entry name" value="VACUOLAR BASIC AMINO ACID TRANSPORTER 4"/>
    <property type="match status" value="1"/>
</dbReference>
<evidence type="ECO:0000256" key="1">
    <source>
        <dbReference type="ARBA" id="ARBA00004429"/>
    </source>
</evidence>
<dbReference type="Gene3D" id="1.20.1720.10">
    <property type="entry name" value="Multidrug resistance protein D"/>
    <property type="match status" value="1"/>
</dbReference>
<feature type="transmembrane region" description="Helical" evidence="6">
    <location>
        <begin position="54"/>
        <end position="73"/>
    </location>
</feature>
<dbReference type="PANTHER" id="PTHR23501">
    <property type="entry name" value="MAJOR FACILITATOR SUPERFAMILY"/>
    <property type="match status" value="1"/>
</dbReference>
<dbReference type="InterPro" id="IPR036259">
    <property type="entry name" value="MFS_trans_sf"/>
</dbReference>
<feature type="transmembrane region" description="Helical" evidence="6">
    <location>
        <begin position="149"/>
        <end position="168"/>
    </location>
</feature>
<dbReference type="InterPro" id="IPR020846">
    <property type="entry name" value="MFS_dom"/>
</dbReference>
<evidence type="ECO:0000256" key="4">
    <source>
        <dbReference type="ARBA" id="ARBA00022989"/>
    </source>
</evidence>
<feature type="transmembrane region" description="Helical" evidence="6">
    <location>
        <begin position="408"/>
        <end position="427"/>
    </location>
</feature>
<keyword evidence="5 6" id="KW-0472">Membrane</keyword>
<proteinExistence type="predicted"/>
<feature type="transmembrane region" description="Helical" evidence="6">
    <location>
        <begin position="205"/>
        <end position="225"/>
    </location>
</feature>
<keyword evidence="9" id="KW-1185">Reference proteome</keyword>
<dbReference type="AlphaFoldDB" id="A0A917V362"/>